<sequence length="86" mass="9911">TLNIMTIDESESRWKGKLKNPRVGEKIRFIDAEFYVEESQHSWNYGGPMRTSLNVTRGYVYNNGVMLRKVENLGAKARTITEKVMG</sequence>
<proteinExistence type="predicted"/>
<evidence type="ECO:0000313" key="1">
    <source>
        <dbReference type="EMBL" id="KKL85240.1"/>
    </source>
</evidence>
<accession>A0A0F9HU67</accession>
<protein>
    <submittedName>
        <fullName evidence="1">Uncharacterized protein</fullName>
    </submittedName>
</protein>
<gene>
    <name evidence="1" type="ORF">LCGC14_1956730</name>
</gene>
<feature type="non-terminal residue" evidence="1">
    <location>
        <position position="1"/>
    </location>
</feature>
<name>A0A0F9HU67_9ZZZZ</name>
<comment type="caution">
    <text evidence="1">The sequence shown here is derived from an EMBL/GenBank/DDBJ whole genome shotgun (WGS) entry which is preliminary data.</text>
</comment>
<reference evidence="1" key="1">
    <citation type="journal article" date="2015" name="Nature">
        <title>Complex archaea that bridge the gap between prokaryotes and eukaryotes.</title>
        <authorList>
            <person name="Spang A."/>
            <person name="Saw J.H."/>
            <person name="Jorgensen S.L."/>
            <person name="Zaremba-Niedzwiedzka K."/>
            <person name="Martijn J."/>
            <person name="Lind A.E."/>
            <person name="van Eijk R."/>
            <person name="Schleper C."/>
            <person name="Guy L."/>
            <person name="Ettema T.J."/>
        </authorList>
    </citation>
    <scope>NUCLEOTIDE SEQUENCE</scope>
</reference>
<dbReference type="AlphaFoldDB" id="A0A0F9HU67"/>
<dbReference type="EMBL" id="LAZR01021463">
    <property type="protein sequence ID" value="KKL85240.1"/>
    <property type="molecule type" value="Genomic_DNA"/>
</dbReference>
<organism evidence="1">
    <name type="scientific">marine sediment metagenome</name>
    <dbReference type="NCBI Taxonomy" id="412755"/>
    <lineage>
        <taxon>unclassified sequences</taxon>
        <taxon>metagenomes</taxon>
        <taxon>ecological metagenomes</taxon>
    </lineage>
</organism>